<comment type="caution">
    <text evidence="3">The sequence shown here is derived from an EMBL/GenBank/DDBJ whole genome shotgun (WGS) entry which is preliminary data.</text>
</comment>
<dbReference type="OrthoDB" id="6478811at2"/>
<evidence type="ECO:0000313" key="5">
    <source>
        <dbReference type="Proteomes" id="UP000469927"/>
    </source>
</evidence>
<evidence type="ECO:0008006" key="6">
    <source>
        <dbReference type="Google" id="ProtNLM"/>
    </source>
</evidence>
<keyword evidence="1" id="KW-0732">Signal</keyword>
<dbReference type="EMBL" id="MSAE01000023">
    <property type="protein sequence ID" value="PUX13650.1"/>
    <property type="molecule type" value="Genomic_DNA"/>
</dbReference>
<proteinExistence type="predicted"/>
<reference evidence="2 5" key="2">
    <citation type="submission" date="2019-08" db="EMBL/GenBank/DDBJ databases">
        <title>Prevalence, distribution, and phylogeny of type two toxin-antitoxin genes possessed by Cronobacter species where C. sakazakii homologs follow sequence type lineages.</title>
        <authorList>
            <person name="Finkelstein S."/>
            <person name="Negrete F."/>
            <person name="Jang H."/>
            <person name="Gopinath G.R."/>
            <person name="Tall B.D."/>
        </authorList>
    </citation>
    <scope>NUCLEOTIDE SEQUENCE [LARGE SCALE GENOMIC DNA]</scope>
    <source>
        <strain evidence="2 5">MOD1_GK1257</strain>
    </source>
</reference>
<reference evidence="3 4" key="1">
    <citation type="submission" date="2016-12" db="EMBL/GenBank/DDBJ databases">
        <title>Analysis of the Molecular Diversity Among Cronobacter Species Isolated from Filth Flies Using a Pan Genomic DNA Microarray.</title>
        <authorList>
            <person name="Pava-Ripoll M."/>
            <person name="Tall B."/>
            <person name="Farber J."/>
            <person name="Fanning S."/>
            <person name="Lehner A."/>
            <person name="Stephan R."/>
            <person name="Pagotto F."/>
            <person name="Iverson C."/>
            <person name="Ziobro G."/>
            <person name="Miller A."/>
            <person name="Pearson R."/>
            <person name="Yan Q."/>
            <person name="Kim M."/>
            <person name="Jeong S."/>
            <person name="Park J."/>
            <person name="Jun S."/>
            <person name="Choi H."/>
            <person name="Chung T."/>
            <person name="Yoo Y."/>
            <person name="Park E."/>
            <person name="Hwang S."/>
            <person name="Lee B."/>
            <person name="Sathyamoorthy V."/>
            <person name="Carter L."/>
            <person name="Mammel M."/>
            <person name="Jackson S."/>
            <person name="Kothary M."/>
            <person name="Patel I."/>
            <person name="Grim C."/>
            <person name="Gopinath G."/>
            <person name="Gangiredla J."/>
            <person name="Chase H."/>
        </authorList>
    </citation>
    <scope>NUCLEOTIDE SEQUENCE [LARGE SCALE GENOMIC DNA]</scope>
    <source>
        <strain evidence="3 4">MOD1-Md1s</strain>
    </source>
</reference>
<evidence type="ECO:0000313" key="4">
    <source>
        <dbReference type="Proteomes" id="UP000244378"/>
    </source>
</evidence>
<organism evidence="3 4">
    <name type="scientific">Cronobacter muytjensii</name>
    <dbReference type="NCBI Taxonomy" id="413501"/>
    <lineage>
        <taxon>Bacteria</taxon>
        <taxon>Pseudomonadati</taxon>
        <taxon>Pseudomonadota</taxon>
        <taxon>Gammaproteobacteria</taxon>
        <taxon>Enterobacterales</taxon>
        <taxon>Enterobacteriaceae</taxon>
        <taxon>Cronobacter</taxon>
    </lineage>
</organism>
<dbReference type="EMBL" id="WAGD01000003">
    <property type="protein sequence ID" value="KAB0886627.1"/>
    <property type="molecule type" value="Genomic_DNA"/>
</dbReference>
<evidence type="ECO:0000256" key="1">
    <source>
        <dbReference type="SAM" id="SignalP"/>
    </source>
</evidence>
<evidence type="ECO:0000313" key="2">
    <source>
        <dbReference type="EMBL" id="KAB0886627.1"/>
    </source>
</evidence>
<dbReference type="Proteomes" id="UP000244378">
    <property type="component" value="Unassembled WGS sequence"/>
</dbReference>
<feature type="signal peptide" evidence="1">
    <location>
        <begin position="1"/>
        <end position="20"/>
    </location>
</feature>
<evidence type="ECO:0000313" key="3">
    <source>
        <dbReference type="EMBL" id="PUX13650.1"/>
    </source>
</evidence>
<sequence length="149" mass="16675">MKRALIISCCYISSLGSACAMVQGREYNTWYEKDAVLYDMTQTPDGNPVMLSISQAGRRTANMVISSLTAGKCPVQAKTLEINNDIVPAEYVCTEQGSDKIEHYLVRDADRVNAMVERLRSDFTVMSQQEIKIWAANIKTPKFGMTPRL</sequence>
<feature type="chain" id="PRO_5015433536" description="Lipoprotein" evidence="1">
    <location>
        <begin position="21"/>
        <end position="149"/>
    </location>
</feature>
<accession>A0A2T7AS77</accession>
<gene>
    <name evidence="3" type="ORF">AUN14_12275</name>
    <name evidence="2" type="ORF">FZI19_00420</name>
</gene>
<dbReference type="PROSITE" id="PS51257">
    <property type="entry name" value="PROKAR_LIPOPROTEIN"/>
    <property type="match status" value="1"/>
</dbReference>
<name>A0A2T7AS77_9ENTR</name>
<keyword evidence="5" id="KW-1185">Reference proteome</keyword>
<dbReference type="AlphaFoldDB" id="A0A2T7AS77"/>
<protein>
    <recommendedName>
        <fullName evidence="6">Lipoprotein</fullName>
    </recommendedName>
</protein>
<dbReference type="Proteomes" id="UP000469927">
    <property type="component" value="Unassembled WGS sequence"/>
</dbReference>
<dbReference type="RefSeq" id="WP_075193351.1">
    <property type="nucleotide sequence ID" value="NZ_JADKNN010000002.1"/>
</dbReference>